<proteinExistence type="predicted"/>
<evidence type="ECO:0000256" key="1">
    <source>
        <dbReference type="SAM" id="SignalP"/>
    </source>
</evidence>
<organism evidence="2 3">
    <name type="scientific">Lymnaea stagnalis</name>
    <name type="common">Great pond snail</name>
    <name type="synonym">Helix stagnalis</name>
    <dbReference type="NCBI Taxonomy" id="6523"/>
    <lineage>
        <taxon>Eukaryota</taxon>
        <taxon>Metazoa</taxon>
        <taxon>Spiralia</taxon>
        <taxon>Lophotrochozoa</taxon>
        <taxon>Mollusca</taxon>
        <taxon>Gastropoda</taxon>
        <taxon>Heterobranchia</taxon>
        <taxon>Euthyneura</taxon>
        <taxon>Panpulmonata</taxon>
        <taxon>Hygrophila</taxon>
        <taxon>Lymnaeoidea</taxon>
        <taxon>Lymnaeidae</taxon>
        <taxon>Lymnaea</taxon>
    </lineage>
</organism>
<dbReference type="Proteomes" id="UP001497497">
    <property type="component" value="Unassembled WGS sequence"/>
</dbReference>
<keyword evidence="1" id="KW-0732">Signal</keyword>
<reference evidence="2 3" key="1">
    <citation type="submission" date="2024-04" db="EMBL/GenBank/DDBJ databases">
        <authorList>
            <consortium name="Genoscope - CEA"/>
            <person name="William W."/>
        </authorList>
    </citation>
    <scope>NUCLEOTIDE SEQUENCE [LARGE SCALE GENOMIC DNA]</scope>
</reference>
<keyword evidence="3" id="KW-1185">Reference proteome</keyword>
<feature type="chain" id="PRO_5043729808" evidence="1">
    <location>
        <begin position="28"/>
        <end position="120"/>
    </location>
</feature>
<evidence type="ECO:0000313" key="3">
    <source>
        <dbReference type="Proteomes" id="UP001497497"/>
    </source>
</evidence>
<dbReference type="AlphaFoldDB" id="A0AAV2I2Y7"/>
<sequence length="120" mass="13242">MMTSDYRRRSWVISILLVALVCDYVSAGLCPAVDSCIGQLAESMQNAGHVPEEYCPVIAQVIACLKKGECSTETQSHKDAELRHFQKDASDASCNAGEKLVPGISMLLIFYTVWRVLCQQ</sequence>
<feature type="signal peptide" evidence="1">
    <location>
        <begin position="1"/>
        <end position="27"/>
    </location>
</feature>
<dbReference type="EMBL" id="CAXITT010000377">
    <property type="protein sequence ID" value="CAL1540328.1"/>
    <property type="molecule type" value="Genomic_DNA"/>
</dbReference>
<evidence type="ECO:0000313" key="2">
    <source>
        <dbReference type="EMBL" id="CAL1540328.1"/>
    </source>
</evidence>
<accession>A0AAV2I2Y7</accession>
<protein>
    <submittedName>
        <fullName evidence="2">Uncharacterized protein</fullName>
    </submittedName>
</protein>
<name>A0AAV2I2Y7_LYMST</name>
<gene>
    <name evidence="2" type="ORF">GSLYS_00013977001</name>
</gene>
<comment type="caution">
    <text evidence="2">The sequence shown here is derived from an EMBL/GenBank/DDBJ whole genome shotgun (WGS) entry which is preliminary data.</text>
</comment>